<gene>
    <name evidence="3" type="ORF">GD597_06605</name>
</gene>
<dbReference type="Pfam" id="PF12146">
    <property type="entry name" value="Hydrolase_4"/>
    <property type="match status" value="1"/>
</dbReference>
<keyword evidence="1" id="KW-0812">Transmembrane</keyword>
<dbReference type="RefSeq" id="WP_171607051.1">
    <property type="nucleotide sequence ID" value="NZ_WHPF01000004.1"/>
</dbReference>
<feature type="transmembrane region" description="Helical" evidence="1">
    <location>
        <begin position="7"/>
        <end position="26"/>
    </location>
</feature>
<proteinExistence type="predicted"/>
<keyword evidence="3" id="KW-0378">Hydrolase</keyword>
<keyword evidence="1" id="KW-0472">Membrane</keyword>
<organism evidence="3 4">
    <name type="scientific">Limnovirga soli</name>
    <dbReference type="NCBI Taxonomy" id="2656915"/>
    <lineage>
        <taxon>Bacteria</taxon>
        <taxon>Pseudomonadati</taxon>
        <taxon>Bacteroidota</taxon>
        <taxon>Chitinophagia</taxon>
        <taxon>Chitinophagales</taxon>
        <taxon>Chitinophagaceae</taxon>
        <taxon>Limnovirga</taxon>
    </lineage>
</organism>
<reference evidence="3" key="1">
    <citation type="submission" date="2019-10" db="EMBL/GenBank/DDBJ databases">
        <title>Draft genome sequence of Panacibacter sp. KCS-6.</title>
        <authorList>
            <person name="Yim K.J."/>
        </authorList>
    </citation>
    <scope>NUCLEOTIDE SEQUENCE</scope>
    <source>
        <strain evidence="3">KCS-6</strain>
    </source>
</reference>
<dbReference type="InterPro" id="IPR029058">
    <property type="entry name" value="AB_hydrolase_fold"/>
</dbReference>
<keyword evidence="1" id="KW-1133">Transmembrane helix</keyword>
<accession>A0A8J8FBT6</accession>
<dbReference type="Proteomes" id="UP000598971">
    <property type="component" value="Unassembled WGS sequence"/>
</dbReference>
<name>A0A8J8FBT6_9BACT</name>
<keyword evidence="4" id="KW-1185">Reference proteome</keyword>
<dbReference type="PANTHER" id="PTHR12277">
    <property type="entry name" value="ALPHA/BETA HYDROLASE DOMAIN-CONTAINING PROTEIN"/>
    <property type="match status" value="1"/>
</dbReference>
<comment type="caution">
    <text evidence="3">The sequence shown here is derived from an EMBL/GenBank/DDBJ whole genome shotgun (WGS) entry which is preliminary data.</text>
</comment>
<sequence length="270" mass="30578">MRNKIRKWVVVIVGLYIVIGAALYFFQDKLLLHPTPLAANYQFHFQQAFTEINQPYDHTTSFNIIRFAAQGLVRHGAVIYFHGNMENINHYAAYAPNFTKNGYDVWMMDYPGYGKSTGPLNEAILYTEALQVYKMVRGAGYATDSIIIYGKSLGTGIAAQLASIRDCKKLILECPYYSIEHLAGAYAWMYPVSWMLHYHLPTFQNLQKVTAPVIIFHGTKDGTVPFSNSLLLQSTVFKKGDTLFPVNGADHNNIFDFTQARQLLDSVLIQ</sequence>
<dbReference type="InterPro" id="IPR022742">
    <property type="entry name" value="Hydrolase_4"/>
</dbReference>
<evidence type="ECO:0000313" key="3">
    <source>
        <dbReference type="EMBL" id="NNV55121.1"/>
    </source>
</evidence>
<dbReference type="Gene3D" id="3.40.50.1820">
    <property type="entry name" value="alpha/beta hydrolase"/>
    <property type="match status" value="1"/>
</dbReference>
<dbReference type="SUPFAM" id="SSF53474">
    <property type="entry name" value="alpha/beta-Hydrolases"/>
    <property type="match status" value="1"/>
</dbReference>
<dbReference type="AlphaFoldDB" id="A0A8J8FBT6"/>
<dbReference type="PANTHER" id="PTHR12277:SF81">
    <property type="entry name" value="PROTEIN ABHD13"/>
    <property type="match status" value="1"/>
</dbReference>
<feature type="domain" description="Serine aminopeptidase S33" evidence="2">
    <location>
        <begin position="75"/>
        <end position="203"/>
    </location>
</feature>
<evidence type="ECO:0000259" key="2">
    <source>
        <dbReference type="Pfam" id="PF12146"/>
    </source>
</evidence>
<dbReference type="EMBL" id="WHPF01000004">
    <property type="protein sequence ID" value="NNV55121.1"/>
    <property type="molecule type" value="Genomic_DNA"/>
</dbReference>
<evidence type="ECO:0000313" key="4">
    <source>
        <dbReference type="Proteomes" id="UP000598971"/>
    </source>
</evidence>
<protein>
    <submittedName>
        <fullName evidence="3">Alpha/beta fold hydrolase</fullName>
    </submittedName>
</protein>
<dbReference type="GO" id="GO:0016787">
    <property type="term" value="F:hydrolase activity"/>
    <property type="evidence" value="ECO:0007669"/>
    <property type="project" value="UniProtKB-KW"/>
</dbReference>
<evidence type="ECO:0000256" key="1">
    <source>
        <dbReference type="SAM" id="Phobius"/>
    </source>
</evidence>